<dbReference type="CTD" id="20207155"/>
<keyword evidence="4" id="KW-1185">Reference proteome</keyword>
<evidence type="ECO:0000313" key="2">
    <source>
        <dbReference type="EMBL" id="ESN95694.1"/>
    </source>
</evidence>
<name>T1FEA6_HELRO</name>
<dbReference type="KEGG" id="hro:HELRODRAFT_179168"/>
<dbReference type="AlphaFoldDB" id="T1FEA6"/>
<dbReference type="Proteomes" id="UP000015101">
    <property type="component" value="Unassembled WGS sequence"/>
</dbReference>
<dbReference type="EnsemblMetazoa" id="HelroT179168">
    <property type="protein sequence ID" value="HelroP179168"/>
    <property type="gene ID" value="HelroG179168"/>
</dbReference>
<dbReference type="EMBL" id="AMQM01006755">
    <property type="status" value="NOT_ANNOTATED_CDS"/>
    <property type="molecule type" value="Genomic_DNA"/>
</dbReference>
<proteinExistence type="predicted"/>
<organism evidence="3 4">
    <name type="scientific">Helobdella robusta</name>
    <name type="common">Californian leech</name>
    <dbReference type="NCBI Taxonomy" id="6412"/>
    <lineage>
        <taxon>Eukaryota</taxon>
        <taxon>Metazoa</taxon>
        <taxon>Spiralia</taxon>
        <taxon>Lophotrochozoa</taxon>
        <taxon>Annelida</taxon>
        <taxon>Clitellata</taxon>
        <taxon>Hirudinea</taxon>
        <taxon>Rhynchobdellida</taxon>
        <taxon>Glossiphoniidae</taxon>
        <taxon>Helobdella</taxon>
    </lineage>
</organism>
<dbReference type="RefSeq" id="XP_009026255.1">
    <property type="nucleotide sequence ID" value="XM_009028007.1"/>
</dbReference>
<reference evidence="2 4" key="2">
    <citation type="journal article" date="2013" name="Nature">
        <title>Insights into bilaterian evolution from three spiralian genomes.</title>
        <authorList>
            <person name="Simakov O."/>
            <person name="Marletaz F."/>
            <person name="Cho S.J."/>
            <person name="Edsinger-Gonzales E."/>
            <person name="Havlak P."/>
            <person name="Hellsten U."/>
            <person name="Kuo D.H."/>
            <person name="Larsson T."/>
            <person name="Lv J."/>
            <person name="Arendt D."/>
            <person name="Savage R."/>
            <person name="Osoegawa K."/>
            <person name="de Jong P."/>
            <person name="Grimwood J."/>
            <person name="Chapman J.A."/>
            <person name="Shapiro H."/>
            <person name="Aerts A."/>
            <person name="Otillar R.P."/>
            <person name="Terry A.Y."/>
            <person name="Boore J.L."/>
            <person name="Grigoriev I.V."/>
            <person name="Lindberg D.R."/>
            <person name="Seaver E.C."/>
            <person name="Weisblat D.A."/>
            <person name="Putnam N.H."/>
            <person name="Rokhsar D.S."/>
        </authorList>
    </citation>
    <scope>NUCLEOTIDE SEQUENCE</scope>
</reference>
<dbReference type="EMBL" id="KB097510">
    <property type="protein sequence ID" value="ESN95694.1"/>
    <property type="molecule type" value="Genomic_DNA"/>
</dbReference>
<evidence type="ECO:0000256" key="1">
    <source>
        <dbReference type="SAM" id="MobiDB-lite"/>
    </source>
</evidence>
<dbReference type="InParanoid" id="T1FEA6"/>
<dbReference type="GeneID" id="20207155"/>
<dbReference type="HOGENOM" id="CLU_1837272_0_0_1"/>
<reference evidence="4" key="1">
    <citation type="submission" date="2012-12" db="EMBL/GenBank/DDBJ databases">
        <authorList>
            <person name="Hellsten U."/>
            <person name="Grimwood J."/>
            <person name="Chapman J.A."/>
            <person name="Shapiro H."/>
            <person name="Aerts A."/>
            <person name="Otillar R.P."/>
            <person name="Terry A.Y."/>
            <person name="Boore J.L."/>
            <person name="Simakov O."/>
            <person name="Marletaz F."/>
            <person name="Cho S.-J."/>
            <person name="Edsinger-Gonzales E."/>
            <person name="Havlak P."/>
            <person name="Kuo D.-H."/>
            <person name="Larsson T."/>
            <person name="Lv J."/>
            <person name="Arendt D."/>
            <person name="Savage R."/>
            <person name="Osoegawa K."/>
            <person name="de Jong P."/>
            <person name="Lindberg D.R."/>
            <person name="Seaver E.C."/>
            <person name="Weisblat D.A."/>
            <person name="Putnam N.H."/>
            <person name="Grigoriev I.V."/>
            <person name="Rokhsar D.S."/>
        </authorList>
    </citation>
    <scope>NUCLEOTIDE SEQUENCE</scope>
</reference>
<evidence type="ECO:0000313" key="4">
    <source>
        <dbReference type="Proteomes" id="UP000015101"/>
    </source>
</evidence>
<sequence length="140" mass="16214">MENMKDSHMRSKMVVKLFKGKKEQHPNSATQPQIKPNNTTTDLSQCSHQEWHQKFQLDNQATATIPHHTHSEIRMDNSARPLEHNNEILGLTFDTTLTSQHHRSSIKKVTNRNNIPRRQIGRHIVQGTGFEFGRCGIRTR</sequence>
<reference evidence="3" key="3">
    <citation type="submission" date="2015-06" db="UniProtKB">
        <authorList>
            <consortium name="EnsemblMetazoa"/>
        </authorList>
    </citation>
    <scope>IDENTIFICATION</scope>
</reference>
<protein>
    <submittedName>
        <fullName evidence="2 3">Uncharacterized protein</fullName>
    </submittedName>
</protein>
<feature type="compositionally biased region" description="Polar residues" evidence="1">
    <location>
        <begin position="26"/>
        <end position="46"/>
    </location>
</feature>
<accession>T1FEA6</accession>
<gene>
    <name evidence="3" type="primary">20207155</name>
    <name evidence="2" type="ORF">HELRODRAFT_179168</name>
</gene>
<evidence type="ECO:0000313" key="3">
    <source>
        <dbReference type="EnsemblMetazoa" id="HelroP179168"/>
    </source>
</evidence>
<feature type="region of interest" description="Disordered" evidence="1">
    <location>
        <begin position="20"/>
        <end position="46"/>
    </location>
</feature>